<evidence type="ECO:0000313" key="2">
    <source>
        <dbReference type="EMBL" id="EON78552.1"/>
    </source>
</evidence>
<dbReference type="InterPro" id="IPR043129">
    <property type="entry name" value="ATPase_NBD"/>
</dbReference>
<organism evidence="2 3">
    <name type="scientific">Lunatimonas lonarensis</name>
    <dbReference type="NCBI Taxonomy" id="1232681"/>
    <lineage>
        <taxon>Bacteria</taxon>
        <taxon>Pseudomonadati</taxon>
        <taxon>Bacteroidota</taxon>
        <taxon>Cytophagia</taxon>
        <taxon>Cytophagales</taxon>
        <taxon>Cyclobacteriaceae</taxon>
    </lineage>
</organism>
<dbReference type="InterPro" id="IPR000600">
    <property type="entry name" value="ROK"/>
</dbReference>
<dbReference type="STRING" id="1232681.ADIS_0902"/>
<dbReference type="Pfam" id="PF00480">
    <property type="entry name" value="ROK"/>
    <property type="match status" value="1"/>
</dbReference>
<proteinExistence type="inferred from homology"/>
<dbReference type="PANTHER" id="PTHR18964">
    <property type="entry name" value="ROK (REPRESSOR, ORF, KINASE) FAMILY"/>
    <property type="match status" value="1"/>
</dbReference>
<comment type="caution">
    <text evidence="2">The sequence shown here is derived from an EMBL/GenBank/DDBJ whole genome shotgun (WGS) entry which is preliminary data.</text>
</comment>
<dbReference type="RefSeq" id="WP_010853050.1">
    <property type="nucleotide sequence ID" value="NZ_AQHR01000029.1"/>
</dbReference>
<accession>R7ZWU8</accession>
<comment type="similarity">
    <text evidence="1">Belongs to the ROK (NagC/XylR) family.</text>
</comment>
<protein>
    <submittedName>
        <fullName evidence="2">ROK family member transcriptional repressor</fullName>
    </submittedName>
</protein>
<dbReference type="EMBL" id="AQHR01000029">
    <property type="protein sequence ID" value="EON78552.1"/>
    <property type="molecule type" value="Genomic_DNA"/>
</dbReference>
<dbReference type="OrthoDB" id="49666at2"/>
<evidence type="ECO:0000256" key="1">
    <source>
        <dbReference type="ARBA" id="ARBA00006479"/>
    </source>
</evidence>
<dbReference type="AlphaFoldDB" id="R7ZWU8"/>
<dbReference type="Proteomes" id="UP000013909">
    <property type="component" value="Unassembled WGS sequence"/>
</dbReference>
<evidence type="ECO:0000313" key="3">
    <source>
        <dbReference type="Proteomes" id="UP000013909"/>
    </source>
</evidence>
<sequence length="289" mass="31904">MQTKKVVGVDVGGSHITAGWVDLQEMRLDDSSVVRSDVDSLGSKDQVLDGWIQVLSRFELSPSDCIGIAMPAPFDYERGISLLKEQGKFRSLYGVNVREHLAKGLGIHSRQIFFSNDAASFLQGEALFQRFPPNERVIGITLGTGLGSAYRFGERAVDAELWSSPFKAKQAEDYLGTNWFVKWAMDVSGLSISGPKELVLTAPELAHRAFTEYGKNLGEFLAKPIREHGIERVILGGNITKGRKYFHEPLLNQLKEKQVNVEINFSQLGENAVLLGAASNCEYPKGNIS</sequence>
<gene>
    <name evidence="2" type="ORF">ADIS_0902</name>
</gene>
<reference evidence="2 3" key="1">
    <citation type="submission" date="2013-02" db="EMBL/GenBank/DDBJ databases">
        <title>A novel strain isolated from Lonar lake, Maharashtra, India.</title>
        <authorList>
            <person name="Singh A."/>
        </authorList>
    </citation>
    <scope>NUCLEOTIDE SEQUENCE [LARGE SCALE GENOMIC DNA]</scope>
    <source>
        <strain evidence="2 3">AK24</strain>
    </source>
</reference>
<dbReference type="PANTHER" id="PTHR18964:SF149">
    <property type="entry name" value="BIFUNCTIONAL UDP-N-ACETYLGLUCOSAMINE 2-EPIMERASE_N-ACETYLMANNOSAMINE KINASE"/>
    <property type="match status" value="1"/>
</dbReference>
<dbReference type="SUPFAM" id="SSF53067">
    <property type="entry name" value="Actin-like ATPase domain"/>
    <property type="match status" value="1"/>
</dbReference>
<dbReference type="CDD" id="cd23763">
    <property type="entry name" value="ASKHA_ATPase_ROK"/>
    <property type="match status" value="1"/>
</dbReference>
<name>R7ZWU8_9BACT</name>
<dbReference type="Gene3D" id="3.30.420.40">
    <property type="match status" value="2"/>
</dbReference>
<keyword evidence="3" id="KW-1185">Reference proteome</keyword>